<dbReference type="GO" id="GO:0008897">
    <property type="term" value="F:holo-[acyl-carrier-protein] synthase activity"/>
    <property type="evidence" value="ECO:0007669"/>
    <property type="project" value="InterPro"/>
</dbReference>
<evidence type="ECO:0000313" key="2">
    <source>
        <dbReference type="EMBL" id="QNL43347.1"/>
    </source>
</evidence>
<dbReference type="PANTHER" id="PTHR12215:SF10">
    <property type="entry name" value="L-AMINOADIPATE-SEMIALDEHYDE DEHYDROGENASE-PHOSPHOPANTETHEINYL TRANSFERASE"/>
    <property type="match status" value="1"/>
</dbReference>
<organism evidence="2 3">
    <name type="scientific">Oscillibacter hominis</name>
    <dbReference type="NCBI Taxonomy" id="2763056"/>
    <lineage>
        <taxon>Bacteria</taxon>
        <taxon>Bacillati</taxon>
        <taxon>Bacillota</taxon>
        <taxon>Clostridia</taxon>
        <taxon>Eubacteriales</taxon>
        <taxon>Oscillospiraceae</taxon>
        <taxon>Oscillibacter</taxon>
    </lineage>
</organism>
<dbReference type="Gene3D" id="3.90.470.20">
    <property type="entry name" value="4'-phosphopantetheinyl transferase domain"/>
    <property type="match status" value="1"/>
</dbReference>
<dbReference type="PANTHER" id="PTHR12215">
    <property type="entry name" value="PHOSPHOPANTETHEINE TRANSFERASE"/>
    <property type="match status" value="1"/>
</dbReference>
<dbReference type="Proteomes" id="UP000515960">
    <property type="component" value="Chromosome"/>
</dbReference>
<dbReference type="GO" id="GO:0019878">
    <property type="term" value="P:lysine biosynthetic process via aminoadipic acid"/>
    <property type="evidence" value="ECO:0007669"/>
    <property type="project" value="TreeGrafter"/>
</dbReference>
<evidence type="ECO:0000313" key="3">
    <source>
        <dbReference type="Proteomes" id="UP000515960"/>
    </source>
</evidence>
<proteinExistence type="predicted"/>
<dbReference type="InterPro" id="IPR050559">
    <property type="entry name" value="P-Pant_transferase_sf"/>
</dbReference>
<dbReference type="EMBL" id="CP060490">
    <property type="protein sequence ID" value="QNL43347.1"/>
    <property type="molecule type" value="Genomic_DNA"/>
</dbReference>
<dbReference type="GO" id="GO:0000287">
    <property type="term" value="F:magnesium ion binding"/>
    <property type="evidence" value="ECO:0007669"/>
    <property type="project" value="InterPro"/>
</dbReference>
<dbReference type="InterPro" id="IPR037143">
    <property type="entry name" value="4-PPantetheinyl_Trfase_dom_sf"/>
</dbReference>
<keyword evidence="3" id="KW-1185">Reference proteome</keyword>
<reference evidence="2 3" key="1">
    <citation type="submission" date="2020-08" db="EMBL/GenBank/DDBJ databases">
        <authorList>
            <person name="Liu C."/>
            <person name="Sun Q."/>
        </authorList>
    </citation>
    <scope>NUCLEOTIDE SEQUENCE [LARGE SCALE GENOMIC DNA]</scope>
    <source>
        <strain evidence="2 3">NSJ-62</strain>
    </source>
</reference>
<dbReference type="GO" id="GO:0005829">
    <property type="term" value="C:cytosol"/>
    <property type="evidence" value="ECO:0007669"/>
    <property type="project" value="TreeGrafter"/>
</dbReference>
<name>A0A7G9B1B6_9FIRM</name>
<gene>
    <name evidence="2" type="ORF">H8790_07530</name>
</gene>
<sequence>MDMELWAVELTRPLTDQEETDLMSLMPPERRERALRIRERERRREPLCAYMLLRYALYEKMGWKELPEIGLESMGKPFFPQFPTVQFNLSHTRGAVLLGLHDRPLGVDIERIRPVSQRTVQRLAGVATEKAFFESWVRREARAKRSGSGVGMLLGAETELMPGEHFYFVETFPGYVAGVATKSLDPPGKVRRLSLDDLVK</sequence>
<dbReference type="KEGG" id="ohi:H8790_07530"/>
<evidence type="ECO:0000256" key="1">
    <source>
        <dbReference type="ARBA" id="ARBA00022679"/>
    </source>
</evidence>
<dbReference type="SUPFAM" id="SSF56214">
    <property type="entry name" value="4'-phosphopantetheinyl transferase"/>
    <property type="match status" value="2"/>
</dbReference>
<accession>A0A7G9B1B6</accession>
<dbReference type="AlphaFoldDB" id="A0A7G9B1B6"/>
<protein>
    <submittedName>
        <fullName evidence="2">4'-phosphopantetheinyl transferase</fullName>
    </submittedName>
</protein>
<keyword evidence="1 2" id="KW-0808">Transferase</keyword>